<dbReference type="EMBL" id="CP093547">
    <property type="protein sequence ID" value="UNP28859.1"/>
    <property type="molecule type" value="Genomic_DNA"/>
</dbReference>
<protein>
    <recommendedName>
        <fullName evidence="4">Lipoprotein</fullName>
    </recommendedName>
</protein>
<gene>
    <name evidence="2" type="ORF">MOV92_20665</name>
</gene>
<reference evidence="2 3" key="1">
    <citation type="submission" date="2022-03" db="EMBL/GenBank/DDBJ databases">
        <title>Complete genome sequence of Lysobacter capsici VKM B-2533 and Lysobacter gummosus 10.1.1, promising sources of lytic agents.</title>
        <authorList>
            <person name="Tarlachkov S.V."/>
            <person name="Kudryakova I.V."/>
            <person name="Afoshin A.S."/>
            <person name="Leontyevskaya E.A."/>
            <person name="Leontyevskaya N.V."/>
        </authorList>
    </citation>
    <scope>NUCLEOTIDE SEQUENCE [LARGE SCALE GENOMIC DNA]</scope>
    <source>
        <strain evidence="2 3">10.1.1</strain>
    </source>
</reference>
<evidence type="ECO:0000313" key="2">
    <source>
        <dbReference type="EMBL" id="UNP28859.1"/>
    </source>
</evidence>
<feature type="signal peptide" evidence="1">
    <location>
        <begin position="1"/>
        <end position="18"/>
    </location>
</feature>
<feature type="chain" id="PRO_5047429250" description="Lipoprotein" evidence="1">
    <location>
        <begin position="19"/>
        <end position="130"/>
    </location>
</feature>
<proteinExistence type="predicted"/>
<accession>A0ABY3X8E3</accession>
<evidence type="ECO:0000313" key="3">
    <source>
        <dbReference type="Proteomes" id="UP000829194"/>
    </source>
</evidence>
<keyword evidence="3" id="KW-1185">Reference proteome</keyword>
<dbReference type="PROSITE" id="PS51257">
    <property type="entry name" value="PROKAR_LIPOPROTEIN"/>
    <property type="match status" value="1"/>
</dbReference>
<sequence length="130" mass="13966">MGTRLILSCALLALTACASFPNAPVAKQDVVGSYYSGNGLGKAVSLDLKADGSYAGSWDSCMGVFGSAHGRWRLVGDVVEFTSLGEDGEFTNYLSQARTLRHDGKVGFARREDLQGERVAWDNVFLKSKP</sequence>
<organism evidence="2 3">
    <name type="scientific">Lysobacter gummosus</name>
    <dbReference type="NCBI Taxonomy" id="262324"/>
    <lineage>
        <taxon>Bacteria</taxon>
        <taxon>Pseudomonadati</taxon>
        <taxon>Pseudomonadota</taxon>
        <taxon>Gammaproteobacteria</taxon>
        <taxon>Lysobacterales</taxon>
        <taxon>Lysobacteraceae</taxon>
        <taxon>Lysobacter</taxon>
    </lineage>
</organism>
<evidence type="ECO:0008006" key="4">
    <source>
        <dbReference type="Google" id="ProtNLM"/>
    </source>
</evidence>
<dbReference type="RefSeq" id="WP_148649040.1">
    <property type="nucleotide sequence ID" value="NZ_CP011131.1"/>
</dbReference>
<evidence type="ECO:0000256" key="1">
    <source>
        <dbReference type="SAM" id="SignalP"/>
    </source>
</evidence>
<dbReference type="Proteomes" id="UP000829194">
    <property type="component" value="Chromosome"/>
</dbReference>
<keyword evidence="1" id="KW-0732">Signal</keyword>
<name>A0ABY3X8E3_9GAMM</name>